<feature type="non-terminal residue" evidence="2">
    <location>
        <position position="238"/>
    </location>
</feature>
<keyword evidence="1" id="KW-1133">Transmembrane helix</keyword>
<accession>A0A9K3GJD4</accession>
<reference evidence="2 3" key="1">
    <citation type="journal article" date="2018" name="PLoS ONE">
        <title>The draft genome of Kipferlia bialata reveals reductive genome evolution in fornicate parasites.</title>
        <authorList>
            <person name="Tanifuji G."/>
            <person name="Takabayashi S."/>
            <person name="Kume K."/>
            <person name="Takagi M."/>
            <person name="Nakayama T."/>
            <person name="Kamikawa R."/>
            <person name="Inagaki Y."/>
            <person name="Hashimoto T."/>
        </authorList>
    </citation>
    <scope>NUCLEOTIDE SEQUENCE [LARGE SCALE GENOMIC DNA]</scope>
    <source>
        <strain evidence="2">NY0173</strain>
    </source>
</reference>
<keyword evidence="1" id="KW-0812">Transmembrane</keyword>
<dbReference type="AlphaFoldDB" id="A0A9K3GJD4"/>
<dbReference type="Proteomes" id="UP000265618">
    <property type="component" value="Unassembled WGS sequence"/>
</dbReference>
<sequence length="238" mass="25560">TTFKQTLLQIPGATRVTLECSGRVSNSGEAAGGSYFYLDSLSDTSVENEVLLEYVTDSGSFDIDWEVDLNPDGSDSSKSNTVSFFFISYDGYSGSGGGYECTWSSNGSGSYTTIIIVCVIGTVVVGVVIGLCMRSQTNPKETASVSQGDSVSVKTNMAQPMPSVMPVQQTQPMATQMQPQAMMQMPIQPMPAMPAGPTAQGGQMSQADFQLMMQRQQMQFNQYMAQQGMGQVKMPGQM</sequence>
<keyword evidence="1" id="KW-0472">Membrane</keyword>
<evidence type="ECO:0000313" key="3">
    <source>
        <dbReference type="Proteomes" id="UP000265618"/>
    </source>
</evidence>
<comment type="caution">
    <text evidence="2">The sequence shown here is derived from an EMBL/GenBank/DDBJ whole genome shotgun (WGS) entry which is preliminary data.</text>
</comment>
<protein>
    <submittedName>
        <fullName evidence="2">Uncharacterized protein</fullName>
    </submittedName>
</protein>
<evidence type="ECO:0000313" key="2">
    <source>
        <dbReference type="EMBL" id="GIQ85002.1"/>
    </source>
</evidence>
<evidence type="ECO:0000256" key="1">
    <source>
        <dbReference type="SAM" id="Phobius"/>
    </source>
</evidence>
<dbReference type="EMBL" id="BDIP01001719">
    <property type="protein sequence ID" value="GIQ85002.1"/>
    <property type="molecule type" value="Genomic_DNA"/>
</dbReference>
<gene>
    <name evidence="2" type="ORF">KIPB_006604</name>
</gene>
<keyword evidence="3" id="KW-1185">Reference proteome</keyword>
<name>A0A9K3GJD4_9EUKA</name>
<organism evidence="2 3">
    <name type="scientific">Kipferlia bialata</name>
    <dbReference type="NCBI Taxonomy" id="797122"/>
    <lineage>
        <taxon>Eukaryota</taxon>
        <taxon>Metamonada</taxon>
        <taxon>Carpediemonas-like organisms</taxon>
        <taxon>Kipferlia</taxon>
    </lineage>
</organism>
<feature type="transmembrane region" description="Helical" evidence="1">
    <location>
        <begin position="111"/>
        <end position="132"/>
    </location>
</feature>
<proteinExistence type="predicted"/>